<protein>
    <submittedName>
        <fullName evidence="1">DUF1799 domain-containing protein</fullName>
    </submittedName>
</protein>
<organism evidence="1 2">
    <name type="scientific">Comamonas squillarum</name>
    <dbReference type="NCBI Taxonomy" id="2977320"/>
    <lineage>
        <taxon>Bacteria</taxon>
        <taxon>Pseudomonadati</taxon>
        <taxon>Pseudomonadota</taxon>
        <taxon>Betaproteobacteria</taxon>
        <taxon>Burkholderiales</taxon>
        <taxon>Comamonadaceae</taxon>
        <taxon>Comamonas</taxon>
    </lineage>
</organism>
<name>A0ABY5ZX41_9BURK</name>
<proteinExistence type="predicted"/>
<reference evidence="1" key="1">
    <citation type="submission" date="2022-09" db="EMBL/GenBank/DDBJ databases">
        <title>Bacterial diversity in gut of crayfish and pufferfish.</title>
        <authorList>
            <person name="Huang Y."/>
        </authorList>
    </citation>
    <scope>NUCLEOTIDE SEQUENCE</scope>
    <source>
        <strain evidence="1">PR12</strain>
    </source>
</reference>
<dbReference type="InterPro" id="IPR014915">
    <property type="entry name" value="Phage_TLS_TfmB"/>
</dbReference>
<dbReference type="EMBL" id="CP104377">
    <property type="protein sequence ID" value="UXC18562.1"/>
    <property type="molecule type" value="Genomic_DNA"/>
</dbReference>
<dbReference type="Proteomes" id="UP001058290">
    <property type="component" value="Chromosome"/>
</dbReference>
<sequence length="92" mass="10953">MKRSDYARDIVLLWPETEPVWSLWEQIRNQWRAGAVGAYALDYNVLFYQLDRMGLPPDEHQDLFDGIRVIEAEVLSIWMEEREAEEKKRAKA</sequence>
<keyword evidence="2" id="KW-1185">Reference proteome</keyword>
<dbReference type="Pfam" id="PF08809">
    <property type="entry name" value="DUF1799"/>
    <property type="match status" value="1"/>
</dbReference>
<evidence type="ECO:0000313" key="1">
    <source>
        <dbReference type="EMBL" id="UXC18562.1"/>
    </source>
</evidence>
<gene>
    <name evidence="1" type="ORF">N4T19_23250</name>
</gene>
<dbReference type="RefSeq" id="WP_260719128.1">
    <property type="nucleotide sequence ID" value="NZ_CP104377.1"/>
</dbReference>
<evidence type="ECO:0000313" key="2">
    <source>
        <dbReference type="Proteomes" id="UP001058290"/>
    </source>
</evidence>
<accession>A0ABY5ZX41</accession>